<dbReference type="RefSeq" id="WP_188564862.1">
    <property type="nucleotide sequence ID" value="NZ_BMED01000001.1"/>
</dbReference>
<keyword evidence="2" id="KW-1185">Reference proteome</keyword>
<accession>A0A916U9X9</accession>
<reference evidence="1" key="2">
    <citation type="submission" date="2020-09" db="EMBL/GenBank/DDBJ databases">
        <authorList>
            <person name="Sun Q."/>
            <person name="Zhou Y."/>
        </authorList>
    </citation>
    <scope>NUCLEOTIDE SEQUENCE</scope>
    <source>
        <strain evidence="1">CGMCC 1.10998</strain>
    </source>
</reference>
<proteinExistence type="predicted"/>
<dbReference type="EMBL" id="BMED01000001">
    <property type="protein sequence ID" value="GGC65189.1"/>
    <property type="molecule type" value="Genomic_DNA"/>
</dbReference>
<organism evidence="1 2">
    <name type="scientific">Undibacterium terreum</name>
    <dbReference type="NCBI Taxonomy" id="1224302"/>
    <lineage>
        <taxon>Bacteria</taxon>
        <taxon>Pseudomonadati</taxon>
        <taxon>Pseudomonadota</taxon>
        <taxon>Betaproteobacteria</taxon>
        <taxon>Burkholderiales</taxon>
        <taxon>Oxalobacteraceae</taxon>
        <taxon>Undibacterium</taxon>
    </lineage>
</organism>
<dbReference type="Proteomes" id="UP000637423">
    <property type="component" value="Unassembled WGS sequence"/>
</dbReference>
<evidence type="ECO:0000313" key="2">
    <source>
        <dbReference type="Proteomes" id="UP000637423"/>
    </source>
</evidence>
<comment type="caution">
    <text evidence="1">The sequence shown here is derived from an EMBL/GenBank/DDBJ whole genome shotgun (WGS) entry which is preliminary data.</text>
</comment>
<gene>
    <name evidence="1" type="ORF">GCM10011396_10230</name>
</gene>
<protein>
    <submittedName>
        <fullName evidence="1">Uncharacterized protein</fullName>
    </submittedName>
</protein>
<reference evidence="1" key="1">
    <citation type="journal article" date="2014" name="Int. J. Syst. Evol. Microbiol.">
        <title>Complete genome sequence of Corynebacterium casei LMG S-19264T (=DSM 44701T), isolated from a smear-ripened cheese.</title>
        <authorList>
            <consortium name="US DOE Joint Genome Institute (JGI-PGF)"/>
            <person name="Walter F."/>
            <person name="Albersmeier A."/>
            <person name="Kalinowski J."/>
            <person name="Ruckert C."/>
        </authorList>
    </citation>
    <scope>NUCLEOTIDE SEQUENCE</scope>
    <source>
        <strain evidence="1">CGMCC 1.10998</strain>
    </source>
</reference>
<evidence type="ECO:0000313" key="1">
    <source>
        <dbReference type="EMBL" id="GGC65189.1"/>
    </source>
</evidence>
<sequence length="103" mass="11212">MTAYESLSRLVAGVRQLEGVQDGLSFVGGFGPEDDALGFRLQICPRFLFSFSTHAGHLPRDSFDMQISIADDTLENGEICYQNDAALCDAIAVVKSYIEGTCK</sequence>
<name>A0A916U9X9_9BURK</name>
<dbReference type="AlphaFoldDB" id="A0A916U9X9"/>